<dbReference type="PANTHER" id="PTHR19211">
    <property type="entry name" value="ATP-BINDING TRANSPORT PROTEIN-RELATED"/>
    <property type="match status" value="1"/>
</dbReference>
<feature type="non-terminal residue" evidence="4">
    <location>
        <position position="1"/>
    </location>
</feature>
<dbReference type="Proteomes" id="UP001152797">
    <property type="component" value="Unassembled WGS sequence"/>
</dbReference>
<dbReference type="AlphaFoldDB" id="A0A9P1D618"/>
<name>A0A9P1D618_9DINO</name>
<dbReference type="EMBL" id="CAMXCT020003305">
    <property type="protein sequence ID" value="CAL1156996.1"/>
    <property type="molecule type" value="Genomic_DNA"/>
</dbReference>
<organism evidence="4">
    <name type="scientific">Cladocopium goreaui</name>
    <dbReference type="NCBI Taxonomy" id="2562237"/>
    <lineage>
        <taxon>Eukaryota</taxon>
        <taxon>Sar</taxon>
        <taxon>Alveolata</taxon>
        <taxon>Dinophyceae</taxon>
        <taxon>Suessiales</taxon>
        <taxon>Symbiodiniaceae</taxon>
        <taxon>Cladocopium</taxon>
    </lineage>
</organism>
<dbReference type="GO" id="GO:0005524">
    <property type="term" value="F:ATP binding"/>
    <property type="evidence" value="ECO:0007669"/>
    <property type="project" value="InterPro"/>
</dbReference>
<dbReference type="Pfam" id="PF00005">
    <property type="entry name" value="ABC_tran"/>
    <property type="match status" value="1"/>
</dbReference>
<evidence type="ECO:0000313" key="5">
    <source>
        <dbReference type="EMBL" id="CAL4790933.1"/>
    </source>
</evidence>
<evidence type="ECO:0000313" key="6">
    <source>
        <dbReference type="Proteomes" id="UP001152797"/>
    </source>
</evidence>
<evidence type="ECO:0000256" key="2">
    <source>
        <dbReference type="SAM" id="MobiDB-lite"/>
    </source>
</evidence>
<feature type="compositionally biased region" description="Polar residues" evidence="2">
    <location>
        <begin position="55"/>
        <end position="67"/>
    </location>
</feature>
<feature type="region of interest" description="Disordered" evidence="2">
    <location>
        <begin position="97"/>
        <end position="126"/>
    </location>
</feature>
<evidence type="ECO:0000256" key="1">
    <source>
        <dbReference type="ARBA" id="ARBA00022737"/>
    </source>
</evidence>
<keyword evidence="6" id="KW-1185">Reference proteome</keyword>
<dbReference type="OrthoDB" id="6512918at2759"/>
<feature type="compositionally biased region" description="Basic and acidic residues" evidence="2">
    <location>
        <begin position="97"/>
        <end position="108"/>
    </location>
</feature>
<reference evidence="5 6" key="2">
    <citation type="submission" date="2024-05" db="EMBL/GenBank/DDBJ databases">
        <authorList>
            <person name="Chen Y."/>
            <person name="Shah S."/>
            <person name="Dougan E. K."/>
            <person name="Thang M."/>
            <person name="Chan C."/>
        </authorList>
    </citation>
    <scope>NUCLEOTIDE SEQUENCE [LARGE SCALE GENOMIC DNA]</scope>
</reference>
<dbReference type="GO" id="GO:0016887">
    <property type="term" value="F:ATP hydrolysis activity"/>
    <property type="evidence" value="ECO:0007669"/>
    <property type="project" value="InterPro"/>
</dbReference>
<accession>A0A9P1D618</accession>
<evidence type="ECO:0000313" key="4">
    <source>
        <dbReference type="EMBL" id="CAI4003621.1"/>
    </source>
</evidence>
<reference evidence="4" key="1">
    <citation type="submission" date="2022-10" db="EMBL/GenBank/DDBJ databases">
        <authorList>
            <person name="Chen Y."/>
            <person name="Dougan E. K."/>
            <person name="Chan C."/>
            <person name="Rhodes N."/>
            <person name="Thang M."/>
        </authorList>
    </citation>
    <scope>NUCLEOTIDE SEQUENCE</scope>
</reference>
<feature type="compositionally biased region" description="Acidic residues" evidence="2">
    <location>
        <begin position="109"/>
        <end position="118"/>
    </location>
</feature>
<sequence length="216" mass="23878">MKEVEEQQPPKEKKVSEFMELTSMAMNDGQGAFTPTHDFSVDVDPFATIADIHATSRSNGRGANGTRNGEKKNGAEMEEVDAEQKLQEYYEKKGIKEPGAEWAEHFDPQEEEEEEEEQPIIKRRRGTDDQVDFSFLEKGDVEGEVTVGIKEVAIRLGGRTVLQDASWTVKTGERLALVGANGCGKTTQLRVLLDQLTPDNGSVVRSPANAKIAILE</sequence>
<feature type="region of interest" description="Disordered" evidence="2">
    <location>
        <begin position="54"/>
        <end position="81"/>
    </location>
</feature>
<protein>
    <submittedName>
        <fullName evidence="5">ABC transporter F family member 5</fullName>
    </submittedName>
</protein>
<evidence type="ECO:0000259" key="3">
    <source>
        <dbReference type="Pfam" id="PF00005"/>
    </source>
</evidence>
<dbReference type="InterPro" id="IPR003439">
    <property type="entry name" value="ABC_transporter-like_ATP-bd"/>
</dbReference>
<dbReference type="SUPFAM" id="SSF52540">
    <property type="entry name" value="P-loop containing nucleoside triphosphate hydrolases"/>
    <property type="match status" value="1"/>
</dbReference>
<dbReference type="EMBL" id="CAMXCT010003305">
    <property type="protein sequence ID" value="CAI4003621.1"/>
    <property type="molecule type" value="Genomic_DNA"/>
</dbReference>
<dbReference type="Gene3D" id="3.40.50.300">
    <property type="entry name" value="P-loop containing nucleotide triphosphate hydrolases"/>
    <property type="match status" value="1"/>
</dbReference>
<dbReference type="PANTHER" id="PTHR19211:SF14">
    <property type="entry name" value="ATP-BINDING CASSETTE SUB-FAMILY F MEMBER 1"/>
    <property type="match status" value="1"/>
</dbReference>
<dbReference type="InterPro" id="IPR050611">
    <property type="entry name" value="ABCF"/>
</dbReference>
<proteinExistence type="predicted"/>
<comment type="caution">
    <text evidence="4">The sequence shown here is derived from an EMBL/GenBank/DDBJ whole genome shotgun (WGS) entry which is preliminary data.</text>
</comment>
<dbReference type="EMBL" id="CAMXCT030003305">
    <property type="protein sequence ID" value="CAL4790933.1"/>
    <property type="molecule type" value="Genomic_DNA"/>
</dbReference>
<dbReference type="InterPro" id="IPR027417">
    <property type="entry name" value="P-loop_NTPase"/>
</dbReference>
<keyword evidence="1" id="KW-0677">Repeat</keyword>
<gene>
    <name evidence="4" type="ORF">C1SCF055_LOCUS29475</name>
</gene>
<feature type="domain" description="ABC transporter" evidence="3">
    <location>
        <begin position="162"/>
        <end position="204"/>
    </location>
</feature>